<gene>
    <name evidence="1" type="ORF">FXF03_00745</name>
</gene>
<organism evidence="1 2">
    <name type="scientific">Vibrio cholerae</name>
    <dbReference type="NCBI Taxonomy" id="666"/>
    <lineage>
        <taxon>Bacteria</taxon>
        <taxon>Pseudomonadati</taxon>
        <taxon>Pseudomonadota</taxon>
        <taxon>Gammaproteobacteria</taxon>
        <taxon>Vibrionales</taxon>
        <taxon>Vibrionaceae</taxon>
        <taxon>Vibrio</taxon>
    </lineage>
</organism>
<proteinExistence type="predicted"/>
<dbReference type="Proteomes" id="UP000323819">
    <property type="component" value="Unassembled WGS sequence"/>
</dbReference>
<accession>A0ABD7SS84</accession>
<name>A0ABD7SS84_VIBCL</name>
<protein>
    <submittedName>
        <fullName evidence="1">Uncharacterized protein</fullName>
    </submittedName>
</protein>
<reference evidence="1 2" key="1">
    <citation type="submission" date="2019-06" db="EMBL/GenBank/DDBJ databases">
        <title>Vibrio cholerae phylogeny based on whole-genome sequencing reveals genetic diversity and population strucutre.</title>
        <authorList>
            <person name="Zhiqiu Y."/>
            <person name="Bin L."/>
            <person name="Lingyan J."/>
        </authorList>
    </citation>
    <scope>NUCLEOTIDE SEQUENCE [LARGE SCALE GENOMIC DNA]</scope>
    <source>
        <strain evidence="1 2">N2814</strain>
    </source>
</reference>
<evidence type="ECO:0000313" key="2">
    <source>
        <dbReference type="Proteomes" id="UP000323819"/>
    </source>
</evidence>
<sequence length="338" mass="38537">MHTAKYRSISDVLSEFLAPIKGYKFKRSESVISDLINMVVEKLGGMDNLQTLEKTNSFIDELLKNGTGIFKCKNNLVIVTRFGAINESSLQSKVSLNTVDSLIKMLEHKFDGKYPGSYAAGNWSINIVDSKFGCQTKKEPSIEWQRFNLIKQFNDVMYESRPDGYRYLLSLVEILQNIKHSERLDLIKDHIKNQLSGDSPSIHHVEPSLLKYLLLKASSSYETLTYEMIDTKALAESVFTDHMLLLNRPLLHDAIAISSGNDSLLSVTKLFNKATTERYITIIKEILTTKSISDPNLEPEIIQEIGEEMISKIHSHVREKLLFTELHEELAEFQMGMR</sequence>
<dbReference type="EMBL" id="VSIJ01000005">
    <property type="protein sequence ID" value="TXX67126.1"/>
    <property type="molecule type" value="Genomic_DNA"/>
</dbReference>
<evidence type="ECO:0000313" key="1">
    <source>
        <dbReference type="EMBL" id="TXX67126.1"/>
    </source>
</evidence>
<comment type="caution">
    <text evidence="1">The sequence shown here is derived from an EMBL/GenBank/DDBJ whole genome shotgun (WGS) entry which is preliminary data.</text>
</comment>
<dbReference type="RefSeq" id="WP_148521268.1">
    <property type="nucleotide sequence ID" value="NZ_VSIJ01000005.1"/>
</dbReference>
<dbReference type="AlphaFoldDB" id="A0ABD7SS84"/>